<dbReference type="STRING" id="593133.SAMN04488006_3069"/>
<sequence>MNLPKFLLGDNTDHQDAIFVIHTDFPRFIINLVDDEIEWFEDFQGEDQEELENEVASLIEQATAFYDREMERYQSE</sequence>
<reference evidence="2" key="1">
    <citation type="submission" date="2016-10" db="EMBL/GenBank/DDBJ databases">
        <authorList>
            <person name="Varghese N."/>
            <person name="Submissions S."/>
        </authorList>
    </citation>
    <scope>NUCLEOTIDE SEQUENCE [LARGE SCALE GENOMIC DNA]</scope>
    <source>
        <strain evidence="2">DSM 24450</strain>
    </source>
</reference>
<evidence type="ECO:0000313" key="2">
    <source>
        <dbReference type="Proteomes" id="UP000199312"/>
    </source>
</evidence>
<organism evidence="1 2">
    <name type="scientific">Lutibacter maritimus</name>
    <dbReference type="NCBI Taxonomy" id="593133"/>
    <lineage>
        <taxon>Bacteria</taxon>
        <taxon>Pseudomonadati</taxon>
        <taxon>Bacteroidota</taxon>
        <taxon>Flavobacteriia</taxon>
        <taxon>Flavobacteriales</taxon>
        <taxon>Flavobacteriaceae</taxon>
        <taxon>Lutibacter</taxon>
    </lineage>
</organism>
<dbReference type="AlphaFoldDB" id="A0A1I6SIT3"/>
<protein>
    <submittedName>
        <fullName evidence="1">Uncharacterized protein</fullName>
    </submittedName>
</protein>
<evidence type="ECO:0000313" key="1">
    <source>
        <dbReference type="EMBL" id="SFS76833.1"/>
    </source>
</evidence>
<name>A0A1I6SIT3_9FLAO</name>
<accession>A0A1I6SIT3</accession>
<dbReference type="EMBL" id="FOZP01000009">
    <property type="protein sequence ID" value="SFS76833.1"/>
    <property type="molecule type" value="Genomic_DNA"/>
</dbReference>
<dbReference type="Proteomes" id="UP000199312">
    <property type="component" value="Unassembled WGS sequence"/>
</dbReference>
<gene>
    <name evidence="1" type="ORF">SAMN04488006_3069</name>
</gene>
<dbReference type="OrthoDB" id="1099259at2"/>
<dbReference type="RefSeq" id="WP_090229575.1">
    <property type="nucleotide sequence ID" value="NZ_FOZP01000009.1"/>
</dbReference>
<keyword evidence="2" id="KW-1185">Reference proteome</keyword>
<proteinExistence type="predicted"/>